<evidence type="ECO:0000259" key="1">
    <source>
        <dbReference type="Pfam" id="PF10415"/>
    </source>
</evidence>
<evidence type="ECO:0000313" key="3">
    <source>
        <dbReference type="Proteomes" id="UP001165065"/>
    </source>
</evidence>
<protein>
    <recommendedName>
        <fullName evidence="1">Fumarase C C-terminal domain-containing protein</fullName>
    </recommendedName>
</protein>
<dbReference type="GO" id="GO:0004333">
    <property type="term" value="F:fumarate hydratase activity"/>
    <property type="evidence" value="ECO:0007669"/>
    <property type="project" value="InterPro"/>
</dbReference>
<dbReference type="FunFam" id="1.10.40.30:FF:000002">
    <property type="entry name" value="Fumarate hydratase class II"/>
    <property type="match status" value="1"/>
</dbReference>
<proteinExistence type="predicted"/>
<comment type="caution">
    <text evidence="2">The sequence shown here is derived from an EMBL/GenBank/DDBJ whole genome shotgun (WGS) entry which is preliminary data.</text>
</comment>
<name>A0A9W7FVP1_9STRA</name>
<dbReference type="SUPFAM" id="SSF48557">
    <property type="entry name" value="L-aspartase-like"/>
    <property type="match status" value="1"/>
</dbReference>
<dbReference type="InterPro" id="IPR005677">
    <property type="entry name" value="Fum_hydII"/>
</dbReference>
<gene>
    <name evidence="2" type="ORF">TrCOL_g5569</name>
</gene>
<dbReference type="GO" id="GO:0006108">
    <property type="term" value="P:malate metabolic process"/>
    <property type="evidence" value="ECO:0007669"/>
    <property type="project" value="TreeGrafter"/>
</dbReference>
<dbReference type="PANTHER" id="PTHR11444">
    <property type="entry name" value="ASPARTATEAMMONIA/ARGININOSUCCINATE/ADENYLOSUCCINATE LYASE"/>
    <property type="match status" value="1"/>
</dbReference>
<reference evidence="3" key="1">
    <citation type="journal article" date="2023" name="Commun. Biol.">
        <title>Genome analysis of Parmales, the sister group of diatoms, reveals the evolutionary specialization of diatoms from phago-mixotrophs to photoautotrophs.</title>
        <authorList>
            <person name="Ban H."/>
            <person name="Sato S."/>
            <person name="Yoshikawa S."/>
            <person name="Yamada K."/>
            <person name="Nakamura Y."/>
            <person name="Ichinomiya M."/>
            <person name="Sato N."/>
            <person name="Blanc-Mathieu R."/>
            <person name="Endo H."/>
            <person name="Kuwata A."/>
            <person name="Ogata H."/>
        </authorList>
    </citation>
    <scope>NUCLEOTIDE SEQUENCE [LARGE SCALE GENOMIC DNA]</scope>
</reference>
<keyword evidence="3" id="KW-1185">Reference proteome</keyword>
<accession>A0A9W7FVP1</accession>
<dbReference type="Pfam" id="PF10415">
    <property type="entry name" value="FumaraseC_C"/>
    <property type="match status" value="1"/>
</dbReference>
<evidence type="ECO:0000313" key="2">
    <source>
        <dbReference type="EMBL" id="GMI19978.1"/>
    </source>
</evidence>
<dbReference type="Proteomes" id="UP001165065">
    <property type="component" value="Unassembled WGS sequence"/>
</dbReference>
<dbReference type="InterPro" id="IPR008948">
    <property type="entry name" value="L-Aspartase-like"/>
</dbReference>
<organism evidence="2 3">
    <name type="scientific">Triparma columacea</name>
    <dbReference type="NCBI Taxonomy" id="722753"/>
    <lineage>
        <taxon>Eukaryota</taxon>
        <taxon>Sar</taxon>
        <taxon>Stramenopiles</taxon>
        <taxon>Ochrophyta</taxon>
        <taxon>Bolidophyceae</taxon>
        <taxon>Parmales</taxon>
        <taxon>Triparmaceae</taxon>
        <taxon>Triparma</taxon>
    </lineage>
</organism>
<sequence length="104" mass="11399">MNESLMLVTALNSHIGYDNAAAIAKKAHKEGTTLLEAGGPEGLALFTEAEFREWVVPKDMISQKGACTAFGTEERRLRGFSREGAEERGVGLESIEKRVWCEKA</sequence>
<dbReference type="Gene3D" id="1.10.40.30">
    <property type="entry name" value="Fumarase/aspartase (C-terminal domain)"/>
    <property type="match status" value="1"/>
</dbReference>
<dbReference type="OrthoDB" id="1738025at2759"/>
<dbReference type="PANTHER" id="PTHR11444:SF1">
    <property type="entry name" value="FUMARATE HYDRATASE, MITOCHONDRIAL"/>
    <property type="match status" value="1"/>
</dbReference>
<dbReference type="EMBL" id="BRYA01000502">
    <property type="protein sequence ID" value="GMI19978.1"/>
    <property type="molecule type" value="Genomic_DNA"/>
</dbReference>
<feature type="domain" description="Fumarase C C-terminal" evidence="1">
    <location>
        <begin position="7"/>
        <end position="61"/>
    </location>
</feature>
<dbReference type="AlphaFoldDB" id="A0A9W7FVP1"/>
<dbReference type="InterPro" id="IPR018951">
    <property type="entry name" value="Fumarase_C_C"/>
</dbReference>
<dbReference type="GO" id="GO:0006106">
    <property type="term" value="P:fumarate metabolic process"/>
    <property type="evidence" value="ECO:0007669"/>
    <property type="project" value="InterPro"/>
</dbReference>
<dbReference type="GO" id="GO:0006099">
    <property type="term" value="P:tricarboxylic acid cycle"/>
    <property type="evidence" value="ECO:0007669"/>
    <property type="project" value="InterPro"/>
</dbReference>